<feature type="domain" description="tRNA-specific 2-thiouridylase MnmA-like central" evidence="11">
    <location>
        <begin position="234"/>
        <end position="300"/>
    </location>
</feature>
<dbReference type="InterPro" id="IPR046885">
    <property type="entry name" value="MnmA-like_C"/>
</dbReference>
<dbReference type="PANTHER" id="PTHR11933">
    <property type="entry name" value="TRNA 5-METHYLAMINOMETHYL-2-THIOURIDYLATE -METHYLTRANSFERASE"/>
    <property type="match status" value="1"/>
</dbReference>
<dbReference type="Pfam" id="PF03054">
    <property type="entry name" value="tRNA_Me_trans"/>
    <property type="match status" value="1"/>
</dbReference>
<evidence type="ECO:0000259" key="11">
    <source>
        <dbReference type="Pfam" id="PF20259"/>
    </source>
</evidence>
<feature type="region of interest" description="Interaction with tRNA" evidence="9">
    <location>
        <begin position="175"/>
        <end position="177"/>
    </location>
</feature>
<evidence type="ECO:0000259" key="10">
    <source>
        <dbReference type="Pfam" id="PF20258"/>
    </source>
</evidence>
<dbReference type="NCBIfam" id="TIGR00420">
    <property type="entry name" value="trmU"/>
    <property type="match status" value="1"/>
</dbReference>
<proteinExistence type="inferred from homology"/>
<feature type="binding site" evidence="9">
    <location>
        <position position="152"/>
    </location>
    <ligand>
        <name>ATP</name>
        <dbReference type="ChEBI" id="CHEBI:30616"/>
    </ligand>
</feature>
<dbReference type="FunFam" id="2.30.30.280:FF:000001">
    <property type="entry name" value="tRNA-specific 2-thiouridylase MnmA"/>
    <property type="match status" value="1"/>
</dbReference>
<dbReference type="GO" id="GO:0005737">
    <property type="term" value="C:cytoplasm"/>
    <property type="evidence" value="ECO:0007669"/>
    <property type="project" value="UniProtKB-SubCell"/>
</dbReference>
<dbReference type="SUPFAM" id="SSF52402">
    <property type="entry name" value="Adenine nucleotide alpha hydrolases-like"/>
    <property type="match status" value="1"/>
</dbReference>
<dbReference type="EC" id="2.8.1.13" evidence="9"/>
<dbReference type="Pfam" id="PF20258">
    <property type="entry name" value="tRNA_Me_trans_C"/>
    <property type="match status" value="1"/>
</dbReference>
<dbReference type="GO" id="GO:0002143">
    <property type="term" value="P:tRNA wobble position uridine thiolation"/>
    <property type="evidence" value="ECO:0007669"/>
    <property type="project" value="TreeGrafter"/>
</dbReference>
<dbReference type="HAMAP" id="MF_00144">
    <property type="entry name" value="tRNA_thiouridyl_MnmA"/>
    <property type="match status" value="1"/>
</dbReference>
<evidence type="ECO:0000313" key="12">
    <source>
        <dbReference type="EMBL" id="PJB82070.1"/>
    </source>
</evidence>
<keyword evidence="9" id="KW-0963">Cytoplasm</keyword>
<keyword evidence="4 9" id="KW-0547">Nucleotide-binding</keyword>
<feature type="active site" description="Nucleophile" evidence="9">
    <location>
        <position position="128"/>
    </location>
</feature>
<comment type="caution">
    <text evidence="12">The sequence shown here is derived from an EMBL/GenBank/DDBJ whole genome shotgun (WGS) entry which is preliminary data.</text>
</comment>
<name>A0A2M8D5V0_9BACT</name>
<evidence type="ECO:0000256" key="7">
    <source>
        <dbReference type="ARBA" id="ARBA00023157"/>
    </source>
</evidence>
<feature type="active site" description="Cysteine persulfide intermediate" evidence="9">
    <location>
        <position position="225"/>
    </location>
</feature>
<evidence type="ECO:0000256" key="6">
    <source>
        <dbReference type="ARBA" id="ARBA00022884"/>
    </source>
</evidence>
<dbReference type="NCBIfam" id="NF001138">
    <property type="entry name" value="PRK00143.1"/>
    <property type="match status" value="1"/>
</dbReference>
<dbReference type="PANTHER" id="PTHR11933:SF5">
    <property type="entry name" value="MITOCHONDRIAL TRNA-SPECIFIC 2-THIOURIDYLASE 1"/>
    <property type="match status" value="1"/>
</dbReference>
<organism evidence="12 13">
    <name type="scientific">Candidatus Yonathbacteria bacterium CG_4_9_14_0_8_um_filter_46_47</name>
    <dbReference type="NCBI Taxonomy" id="1975106"/>
    <lineage>
        <taxon>Bacteria</taxon>
        <taxon>Candidatus Yonathiibacteriota</taxon>
    </lineage>
</organism>
<dbReference type="GO" id="GO:0005524">
    <property type="term" value="F:ATP binding"/>
    <property type="evidence" value="ECO:0007669"/>
    <property type="project" value="UniProtKB-KW"/>
</dbReference>
<dbReference type="InterPro" id="IPR004506">
    <property type="entry name" value="MnmA-like"/>
</dbReference>
<dbReference type="Gene3D" id="3.40.50.620">
    <property type="entry name" value="HUPs"/>
    <property type="match status" value="1"/>
</dbReference>
<keyword evidence="7 9" id="KW-1015">Disulfide bond</keyword>
<feature type="binding site" evidence="9">
    <location>
        <position position="60"/>
    </location>
    <ligand>
        <name>ATP</name>
        <dbReference type="ChEBI" id="CHEBI:30616"/>
    </ligand>
</feature>
<dbReference type="CDD" id="cd01998">
    <property type="entry name" value="MnmA_TRMU-like"/>
    <property type="match status" value="1"/>
</dbReference>
<evidence type="ECO:0000256" key="2">
    <source>
        <dbReference type="ARBA" id="ARBA00022679"/>
    </source>
</evidence>
<evidence type="ECO:0000256" key="3">
    <source>
        <dbReference type="ARBA" id="ARBA00022694"/>
    </source>
</evidence>
<dbReference type="Proteomes" id="UP000229236">
    <property type="component" value="Unassembled WGS sequence"/>
</dbReference>
<comment type="function">
    <text evidence="9">Catalyzes the 2-thiolation of uridine at the wobble position (U34) of tRNA, leading to the formation of s(2)U34.</text>
</comment>
<accession>A0A2M8D5V0</accession>
<evidence type="ECO:0000256" key="9">
    <source>
        <dbReference type="HAMAP-Rule" id="MF_00144"/>
    </source>
</evidence>
<protein>
    <recommendedName>
        <fullName evidence="9">tRNA-specific 2-thiouridylase MnmA</fullName>
        <ecNumber evidence="9">2.8.1.13</ecNumber>
    </recommendedName>
</protein>
<dbReference type="AlphaFoldDB" id="A0A2M8D5V0"/>
<keyword evidence="2 9" id="KW-0808">Transferase</keyword>
<dbReference type="GO" id="GO:0000049">
    <property type="term" value="F:tRNA binding"/>
    <property type="evidence" value="ECO:0007669"/>
    <property type="project" value="UniProtKB-KW"/>
</dbReference>
<dbReference type="InterPro" id="IPR046884">
    <property type="entry name" value="MnmA-like_central"/>
</dbReference>
<evidence type="ECO:0000256" key="5">
    <source>
        <dbReference type="ARBA" id="ARBA00022840"/>
    </source>
</evidence>
<feature type="disulfide bond" description="Alternate" evidence="9">
    <location>
        <begin position="128"/>
        <end position="225"/>
    </location>
</feature>
<dbReference type="Pfam" id="PF20259">
    <property type="entry name" value="tRNA_Me_trans_M"/>
    <property type="match status" value="1"/>
</dbReference>
<dbReference type="InterPro" id="IPR023382">
    <property type="entry name" value="MnmA-like_central_sf"/>
</dbReference>
<keyword evidence="6 9" id="KW-0694">RNA-binding</keyword>
<comment type="similarity">
    <text evidence="9">Belongs to the MnmA/TRMU family.</text>
</comment>
<evidence type="ECO:0000313" key="13">
    <source>
        <dbReference type="Proteomes" id="UP000229236"/>
    </source>
</evidence>
<comment type="catalytic activity">
    <reaction evidence="8 9">
        <text>S-sulfanyl-L-cysteinyl-[protein] + uridine(34) in tRNA + AH2 + ATP = 2-thiouridine(34) in tRNA + L-cysteinyl-[protein] + A + AMP + diphosphate + H(+)</text>
        <dbReference type="Rhea" id="RHEA:47032"/>
        <dbReference type="Rhea" id="RHEA-COMP:10131"/>
        <dbReference type="Rhea" id="RHEA-COMP:11726"/>
        <dbReference type="Rhea" id="RHEA-COMP:11727"/>
        <dbReference type="Rhea" id="RHEA-COMP:11728"/>
        <dbReference type="ChEBI" id="CHEBI:13193"/>
        <dbReference type="ChEBI" id="CHEBI:15378"/>
        <dbReference type="ChEBI" id="CHEBI:17499"/>
        <dbReference type="ChEBI" id="CHEBI:29950"/>
        <dbReference type="ChEBI" id="CHEBI:30616"/>
        <dbReference type="ChEBI" id="CHEBI:33019"/>
        <dbReference type="ChEBI" id="CHEBI:61963"/>
        <dbReference type="ChEBI" id="CHEBI:65315"/>
        <dbReference type="ChEBI" id="CHEBI:87170"/>
        <dbReference type="ChEBI" id="CHEBI:456215"/>
        <dbReference type="EC" id="2.8.1.13"/>
    </reaction>
</comment>
<gene>
    <name evidence="9" type="primary">mnmA</name>
    <name evidence="12" type="ORF">CO088_04110</name>
</gene>
<evidence type="ECO:0000256" key="8">
    <source>
        <dbReference type="ARBA" id="ARBA00051542"/>
    </source>
</evidence>
<reference evidence="13" key="1">
    <citation type="submission" date="2017-09" db="EMBL/GenBank/DDBJ databases">
        <title>Depth-based differentiation of microbial function through sediment-hosted aquifers and enrichment of novel symbionts in the deep terrestrial subsurface.</title>
        <authorList>
            <person name="Probst A.J."/>
            <person name="Ladd B."/>
            <person name="Jarett J.K."/>
            <person name="Geller-Mcgrath D.E."/>
            <person name="Sieber C.M.K."/>
            <person name="Emerson J.B."/>
            <person name="Anantharaman K."/>
            <person name="Thomas B.C."/>
            <person name="Malmstrom R."/>
            <person name="Stieglmeier M."/>
            <person name="Klingl A."/>
            <person name="Woyke T."/>
            <person name="Ryan C.M."/>
            <person name="Banfield J.F."/>
        </authorList>
    </citation>
    <scope>NUCLEOTIDE SEQUENCE [LARGE SCALE GENOMIC DNA]</scope>
</reference>
<dbReference type="EMBL" id="PFTM01000067">
    <property type="protein sequence ID" value="PJB82070.1"/>
    <property type="molecule type" value="Genomic_DNA"/>
</dbReference>
<feature type="region of interest" description="Interaction with tRNA" evidence="9">
    <location>
        <begin position="338"/>
        <end position="339"/>
    </location>
</feature>
<dbReference type="FunFam" id="3.40.50.620:FF:000115">
    <property type="entry name" value="tRNA-specific 2-thiouridylase MnmA"/>
    <property type="match status" value="1"/>
</dbReference>
<keyword evidence="1 9" id="KW-0820">tRNA-binding</keyword>
<feature type="site" description="Interaction with tRNA" evidence="9">
    <location>
        <position position="370"/>
    </location>
</feature>
<dbReference type="Gene3D" id="2.40.30.10">
    <property type="entry name" value="Translation factors"/>
    <property type="match status" value="1"/>
</dbReference>
<keyword evidence="3 9" id="KW-0819">tRNA processing</keyword>
<evidence type="ECO:0000256" key="1">
    <source>
        <dbReference type="ARBA" id="ARBA00022555"/>
    </source>
</evidence>
<feature type="region of interest" description="Interaction with target base in tRNA" evidence="9">
    <location>
        <begin position="123"/>
        <end position="125"/>
    </location>
</feature>
<sequence length="387" mass="43689">MARIWNKHKQFHPVRKNRFSNGANTPLKKKVFVGMSGGVDSSVSAALLEKQGYDVTGVFIKVWQPELEPSRRTVCTWRDDRRDAMRVAAHLGIKFLTVDFEAEYKRDVVDYMIAEYRNGRTPNPDVMCNRSIKFGAFFDWAVARGADYIATGHYARIKHGEGDMFNLLAGVDTNKDQSYFLWMLGHKHLSRTLFPIGKFEKSAVREMARKMQLPTADKKDSQGLCFIGKLDMREFLREFISENEGEVIDENGAVVGTHHGAHLYTIGQRHGFVVIKSGTSERPYYVVDKDTTRNRIVISHDKIRATAEGVATAIVLRDVHWIANVVPEARDKLSARVRYRQPLQTCHILRANDGGVELLFDEPQLAASGQSAVIYRNDECLGGGVIA</sequence>
<dbReference type="InterPro" id="IPR014729">
    <property type="entry name" value="Rossmann-like_a/b/a_fold"/>
</dbReference>
<feature type="domain" description="tRNA-specific 2-thiouridylase MnmA-like C-terminal" evidence="10">
    <location>
        <begin position="313"/>
        <end position="386"/>
    </location>
</feature>
<feature type="binding site" evidence="9">
    <location>
        <begin position="34"/>
        <end position="41"/>
    </location>
    <ligand>
        <name>ATP</name>
        <dbReference type="ChEBI" id="CHEBI:30616"/>
    </ligand>
</feature>
<feature type="site" description="Interaction with tRNA" evidence="9">
    <location>
        <position position="153"/>
    </location>
</feature>
<evidence type="ECO:0000256" key="4">
    <source>
        <dbReference type="ARBA" id="ARBA00022741"/>
    </source>
</evidence>
<dbReference type="GO" id="GO:0103016">
    <property type="term" value="F:tRNA-uridine 2-sulfurtransferase activity"/>
    <property type="evidence" value="ECO:0007669"/>
    <property type="project" value="UniProtKB-EC"/>
</dbReference>
<keyword evidence="5 9" id="KW-0067">ATP-binding</keyword>
<dbReference type="Gene3D" id="2.30.30.280">
    <property type="entry name" value="Adenine nucleotide alpha hydrolases-like domains"/>
    <property type="match status" value="1"/>
</dbReference>
<comment type="subcellular location">
    <subcellularLocation>
        <location evidence="9">Cytoplasm</location>
    </subcellularLocation>
</comment>